<comment type="subcellular location">
    <subcellularLocation>
        <location evidence="1">Membrane</location>
        <topology evidence="1">Multi-pass membrane protein</topology>
    </subcellularLocation>
</comment>
<dbReference type="SUPFAM" id="SSF103473">
    <property type="entry name" value="MFS general substrate transporter"/>
    <property type="match status" value="1"/>
</dbReference>
<evidence type="ECO:0000256" key="2">
    <source>
        <dbReference type="SAM" id="Phobius"/>
    </source>
</evidence>
<dbReference type="InterPro" id="IPR036259">
    <property type="entry name" value="MFS_trans_sf"/>
</dbReference>
<dbReference type="PROSITE" id="PS50850">
    <property type="entry name" value="MFS"/>
    <property type="match status" value="1"/>
</dbReference>
<feature type="transmembrane region" description="Helical" evidence="2">
    <location>
        <begin position="341"/>
        <end position="360"/>
    </location>
</feature>
<dbReference type="PANTHER" id="PTHR42910:SF1">
    <property type="entry name" value="MAJOR FACILITATOR SUPERFAMILY (MFS) PROFILE DOMAIN-CONTAINING PROTEIN"/>
    <property type="match status" value="1"/>
</dbReference>
<feature type="transmembrane region" description="Helical" evidence="2">
    <location>
        <begin position="263"/>
        <end position="285"/>
    </location>
</feature>
<feature type="transmembrane region" description="Helical" evidence="2">
    <location>
        <begin position="94"/>
        <end position="112"/>
    </location>
</feature>
<dbReference type="Proteomes" id="UP000309038">
    <property type="component" value="Unassembled WGS sequence"/>
</dbReference>
<dbReference type="EMBL" id="SGPJ01000246">
    <property type="protein sequence ID" value="THG96295.1"/>
    <property type="molecule type" value="Genomic_DNA"/>
</dbReference>
<proteinExistence type="predicted"/>
<keyword evidence="2" id="KW-0472">Membrane</keyword>
<feature type="transmembrane region" description="Helical" evidence="2">
    <location>
        <begin position="118"/>
        <end position="140"/>
    </location>
</feature>
<keyword evidence="2" id="KW-0812">Transmembrane</keyword>
<feature type="transmembrane region" description="Helical" evidence="2">
    <location>
        <begin position="237"/>
        <end position="256"/>
    </location>
</feature>
<feature type="transmembrane region" description="Helical" evidence="2">
    <location>
        <begin position="43"/>
        <end position="62"/>
    </location>
</feature>
<feature type="transmembrane region" description="Helical" evidence="2">
    <location>
        <begin position="181"/>
        <end position="200"/>
    </location>
</feature>
<keyword evidence="5" id="KW-1185">Reference proteome</keyword>
<evidence type="ECO:0000313" key="4">
    <source>
        <dbReference type="EMBL" id="THG96295.1"/>
    </source>
</evidence>
<dbReference type="GO" id="GO:0016020">
    <property type="term" value="C:membrane"/>
    <property type="evidence" value="ECO:0007669"/>
    <property type="project" value="UniProtKB-SubCell"/>
</dbReference>
<comment type="caution">
    <text evidence="4">The sequence shown here is derived from an EMBL/GenBank/DDBJ whole genome shotgun (WGS) entry which is preliminary data.</text>
</comment>
<dbReference type="GO" id="GO:0022857">
    <property type="term" value="F:transmembrane transporter activity"/>
    <property type="evidence" value="ECO:0007669"/>
    <property type="project" value="InterPro"/>
</dbReference>
<protein>
    <recommendedName>
        <fullName evidence="3">Major facilitator superfamily (MFS) profile domain-containing protein</fullName>
    </recommendedName>
</protein>
<evidence type="ECO:0000256" key="1">
    <source>
        <dbReference type="ARBA" id="ARBA00004141"/>
    </source>
</evidence>
<feature type="transmembrane region" description="Helical" evidence="2">
    <location>
        <begin position="305"/>
        <end position="329"/>
    </location>
</feature>
<dbReference type="InterPro" id="IPR011701">
    <property type="entry name" value="MFS"/>
</dbReference>
<dbReference type="Gene3D" id="1.20.1250.20">
    <property type="entry name" value="MFS general substrate transporter like domains"/>
    <property type="match status" value="1"/>
</dbReference>
<gene>
    <name evidence="4" type="ORF">EW026_g5514</name>
</gene>
<sequence>MDGVNNAQQPNREQAVDFGFLPIPTYLHYAPQKAERFDLTRNIIFCIATTFVQIASSFNVSYDEVSSIPTLLQAGYAVGLLLVTPLGDLVRRRPLILVVVFINASLTIGLIFTKSVVAFEALSFVIGVSSVAPQILIPFAADITPAPRRASAVSIVFTGLLFGFLIARVLAGLVAEFASWRIVYCVAVGLLYSTLGMLYFTMPDYPAKNDGMSYIGILWSMVKLAVTEPALIQASFITLASNACWTSFWVTLTFILGDAPYNYSTLVIGLFGLLGLFGASVGPFFGRLLDRMTPVAGAGGLNIGAVIVVCLGLDVLDCMQQIALSMFILEISETERSRLNALLILWPRLVSSIILLLSTFGF</sequence>
<accession>A0A4S4KDX9</accession>
<dbReference type="InterPro" id="IPR020846">
    <property type="entry name" value="MFS_dom"/>
</dbReference>
<evidence type="ECO:0000259" key="3">
    <source>
        <dbReference type="PROSITE" id="PS50850"/>
    </source>
</evidence>
<dbReference type="AlphaFoldDB" id="A0A4S4KDX9"/>
<dbReference type="PANTHER" id="PTHR42910">
    <property type="entry name" value="TRANSPORTER SCO4007-RELATED"/>
    <property type="match status" value="1"/>
</dbReference>
<keyword evidence="2" id="KW-1133">Transmembrane helix</keyword>
<name>A0A4S4KDX9_9APHY</name>
<feature type="transmembrane region" description="Helical" evidence="2">
    <location>
        <begin position="152"/>
        <end position="175"/>
    </location>
</feature>
<organism evidence="4 5">
    <name type="scientific">Hermanssonia centrifuga</name>
    <dbReference type="NCBI Taxonomy" id="98765"/>
    <lineage>
        <taxon>Eukaryota</taxon>
        <taxon>Fungi</taxon>
        <taxon>Dikarya</taxon>
        <taxon>Basidiomycota</taxon>
        <taxon>Agaricomycotina</taxon>
        <taxon>Agaricomycetes</taxon>
        <taxon>Polyporales</taxon>
        <taxon>Meruliaceae</taxon>
        <taxon>Hermanssonia</taxon>
    </lineage>
</organism>
<evidence type="ECO:0000313" key="5">
    <source>
        <dbReference type="Proteomes" id="UP000309038"/>
    </source>
</evidence>
<reference evidence="4 5" key="1">
    <citation type="submission" date="2019-02" db="EMBL/GenBank/DDBJ databases">
        <title>Genome sequencing of the rare red list fungi Phlebia centrifuga.</title>
        <authorList>
            <person name="Buettner E."/>
            <person name="Kellner H."/>
        </authorList>
    </citation>
    <scope>NUCLEOTIDE SEQUENCE [LARGE SCALE GENOMIC DNA]</scope>
    <source>
        <strain evidence="4 5">DSM 108282</strain>
    </source>
</reference>
<feature type="domain" description="Major facilitator superfamily (MFS) profile" evidence="3">
    <location>
        <begin position="1"/>
        <end position="362"/>
    </location>
</feature>
<dbReference type="Pfam" id="PF07690">
    <property type="entry name" value="MFS_1"/>
    <property type="match status" value="1"/>
</dbReference>